<dbReference type="InterPro" id="IPR046080">
    <property type="entry name" value="DUF6098"/>
</dbReference>
<protein>
    <submittedName>
        <fullName evidence="1">DUF6098 family protein</fullName>
    </submittedName>
</protein>
<keyword evidence="2" id="KW-1185">Reference proteome</keyword>
<sequence length="150" mass="16861">MHATDDLPVVRTLGELGALVDRDSDLYVRWSRGPSADLGNAKSRDDLTGVPMPGLSANPLGVEPWWGDRPVELWVARRLHDYSHLPREKGEGVRPWVLRGRVEGRGPDNEPLVRDVEPVGWVDEKVIREAQTEVDRQSGSWGPLRRDDGR</sequence>
<evidence type="ECO:0000313" key="1">
    <source>
        <dbReference type="EMBL" id="UXY23280.1"/>
    </source>
</evidence>
<accession>A0ABY6E9M9</accession>
<dbReference type="Pfam" id="PF19593">
    <property type="entry name" value="DUF6098"/>
    <property type="match status" value="1"/>
</dbReference>
<proteinExistence type="predicted"/>
<dbReference type="EMBL" id="CP106793">
    <property type="protein sequence ID" value="UXY23280.1"/>
    <property type="molecule type" value="Genomic_DNA"/>
</dbReference>
<organism evidence="1 2">
    <name type="scientific">Streptomyces cynarae</name>
    <dbReference type="NCBI Taxonomy" id="2981134"/>
    <lineage>
        <taxon>Bacteria</taxon>
        <taxon>Bacillati</taxon>
        <taxon>Actinomycetota</taxon>
        <taxon>Actinomycetes</taxon>
        <taxon>Kitasatosporales</taxon>
        <taxon>Streptomycetaceae</taxon>
        <taxon>Streptomyces</taxon>
    </lineage>
</organism>
<reference evidence="1" key="1">
    <citation type="submission" date="2022-10" db="EMBL/GenBank/DDBJ databases">
        <authorList>
            <person name="Mo P."/>
        </authorList>
    </citation>
    <scope>NUCLEOTIDE SEQUENCE</scope>
    <source>
        <strain evidence="1">HUAS 13-4</strain>
    </source>
</reference>
<name>A0ABY6E9M9_9ACTN</name>
<dbReference type="Proteomes" id="UP001061298">
    <property type="component" value="Chromosome"/>
</dbReference>
<evidence type="ECO:0000313" key="2">
    <source>
        <dbReference type="Proteomes" id="UP001061298"/>
    </source>
</evidence>
<gene>
    <name evidence="1" type="ORF">N8I84_34725</name>
</gene>
<dbReference type="RefSeq" id="WP_263233434.1">
    <property type="nucleotide sequence ID" value="NZ_CP106793.1"/>
</dbReference>